<organism evidence="1 2">
    <name type="scientific">Bacillus taeanensis</name>
    <dbReference type="NCBI Taxonomy" id="273032"/>
    <lineage>
        <taxon>Bacteria</taxon>
        <taxon>Bacillati</taxon>
        <taxon>Bacillota</taxon>
        <taxon>Bacilli</taxon>
        <taxon>Bacillales</taxon>
        <taxon>Bacillaceae</taxon>
        <taxon>Bacillus</taxon>
    </lineage>
</organism>
<evidence type="ECO:0000313" key="2">
    <source>
        <dbReference type="Proteomes" id="UP000253314"/>
    </source>
</evidence>
<gene>
    <name evidence="1" type="ORF">DS031_22425</name>
</gene>
<dbReference type="Proteomes" id="UP000253314">
    <property type="component" value="Unassembled WGS sequence"/>
</dbReference>
<name>A0A366XTE5_9BACI</name>
<keyword evidence="2" id="KW-1185">Reference proteome</keyword>
<protein>
    <submittedName>
        <fullName evidence="1">Uncharacterized protein</fullName>
    </submittedName>
</protein>
<proteinExistence type="predicted"/>
<reference evidence="1 2" key="1">
    <citation type="submission" date="2018-07" db="EMBL/GenBank/DDBJ databases">
        <title>Lottiidibacillus patelloidae gen. nov., sp. nov., isolated from the intestinal tract of a marine limpet and the reclassification of B. taeanensis BH030017T, B. algicola KMM 3737T and B. hwajinpoensis SW-72T as genus Lottiidibacillus.</title>
        <authorList>
            <person name="Liu R."/>
            <person name="Huang Z."/>
        </authorList>
    </citation>
    <scope>NUCLEOTIDE SEQUENCE [LARGE SCALE GENOMIC DNA]</scope>
    <source>
        <strain evidence="1 2">BH030017</strain>
    </source>
</reference>
<sequence length="77" mass="8970">MAKESNRSIKSPHKHNDRTIKLVSLKKTLVNNFVDKIIQLFRNIVNKIYCMLVKVRIIKIGMLLASNRIVKAPQRNK</sequence>
<accession>A0A366XTE5</accession>
<dbReference type="EMBL" id="QOCW01000038">
    <property type="protein sequence ID" value="RBW67424.1"/>
    <property type="molecule type" value="Genomic_DNA"/>
</dbReference>
<evidence type="ECO:0000313" key="1">
    <source>
        <dbReference type="EMBL" id="RBW67424.1"/>
    </source>
</evidence>
<comment type="caution">
    <text evidence="1">The sequence shown here is derived from an EMBL/GenBank/DDBJ whole genome shotgun (WGS) entry which is preliminary data.</text>
</comment>
<dbReference type="AlphaFoldDB" id="A0A366XTE5"/>